<name>A0A2G9CFT7_9BURK</name>
<protein>
    <recommendedName>
        <fullName evidence="3">DUF2169 domain-containing protein</fullName>
    </recommendedName>
</protein>
<dbReference type="Proteomes" id="UP000231501">
    <property type="component" value="Unassembled WGS sequence"/>
</dbReference>
<comment type="caution">
    <text evidence="1">The sequence shown here is derived from an EMBL/GenBank/DDBJ whole genome shotgun (WGS) entry which is preliminary data.</text>
</comment>
<evidence type="ECO:0000313" key="2">
    <source>
        <dbReference type="Proteomes" id="UP000231501"/>
    </source>
</evidence>
<accession>A0A2G9CFT7</accession>
<keyword evidence="2" id="KW-1185">Reference proteome</keyword>
<evidence type="ECO:0000313" key="1">
    <source>
        <dbReference type="EMBL" id="PIM55257.1"/>
    </source>
</evidence>
<sequence length="339" mass="37431">MTDSDLRWLCQQPSVARVKVTRIDVDAPDTACEGSPTGDGCRTVAAEVIVLESLPLLGAAKGLPLKPFLSTGPNRVRLRMASRAYADLKEPPFALVGVEGLLAMRELPEDRYGKAAPLRSGVILPGSVAAPDLDTACRPIRHWSGQQHPALPEQLPGEHLARTENAQQLARRLAGMAGPMPPEPASLEQRFGARLMAGATPTPEESNYRALARLDASWVRLWRRAWQQPGGRPRVNLMAFLTDPYPESRQAPWWDDDPSDRIHKVPVCVRPSMVLKELGEEWPRSKRGPPYHSAFVHRYPDYRVSINFLPHGNPPLRPGGSPNTSDDCIDGMSVFFEPI</sequence>
<organism evidence="1 2">
    <name type="scientific">Roseateles chitinivorans</name>
    <dbReference type="NCBI Taxonomy" id="2917965"/>
    <lineage>
        <taxon>Bacteria</taxon>
        <taxon>Pseudomonadati</taxon>
        <taxon>Pseudomonadota</taxon>
        <taxon>Betaproteobacteria</taxon>
        <taxon>Burkholderiales</taxon>
        <taxon>Sphaerotilaceae</taxon>
        <taxon>Roseateles</taxon>
    </lineage>
</organism>
<proteinExistence type="predicted"/>
<gene>
    <name evidence="1" type="ORF">CS062_00030</name>
</gene>
<evidence type="ECO:0008006" key="3">
    <source>
        <dbReference type="Google" id="ProtNLM"/>
    </source>
</evidence>
<reference evidence="1 2" key="1">
    <citation type="submission" date="2017-11" db="EMBL/GenBank/DDBJ databases">
        <title>Draft genome sequence of Mitsuaria sp. HWN-4.</title>
        <authorList>
            <person name="Gundlapally S.R."/>
        </authorList>
    </citation>
    <scope>NUCLEOTIDE SEQUENCE [LARGE SCALE GENOMIC DNA]</scope>
    <source>
        <strain evidence="1 2">HWN-4</strain>
    </source>
</reference>
<dbReference type="AlphaFoldDB" id="A0A2G9CFT7"/>
<dbReference type="EMBL" id="PEOG01000001">
    <property type="protein sequence ID" value="PIM55257.1"/>
    <property type="molecule type" value="Genomic_DNA"/>
</dbReference>